<comment type="similarity">
    <text evidence="3">Belongs to the CobB/CobQ family. CobQ subfamily.</text>
</comment>
<gene>
    <name evidence="12" type="ORF">VITFI_CDS3311</name>
</gene>
<dbReference type="Gene3D" id="3.40.50.880">
    <property type="match status" value="1"/>
</dbReference>
<dbReference type="AlphaFoldDB" id="A0A221KJ60"/>
<reference evidence="12 13" key="1">
    <citation type="submission" date="2017-07" db="EMBL/GenBank/DDBJ databases">
        <title>Complete Genome Sequence of the cosmetic ferment Vitreoscilla filiformis (ATCC15551).</title>
        <authorList>
            <person name="Contreras S."/>
            <person name="Sagory-Zalkind P."/>
            <person name="Blanquart H."/>
            <person name="Iltis A."/>
            <person name="Morand S.C."/>
        </authorList>
    </citation>
    <scope>NUCLEOTIDE SEQUENCE [LARGE SCALE GENOMIC DNA]</scope>
    <source>
        <strain evidence="12 13">ATCC 15551</strain>
        <plasmid evidence="13">Plasmid pvf1</plasmid>
    </source>
</reference>
<comment type="cofactor">
    <cofactor evidence="1">
        <name>Mg(2+)</name>
        <dbReference type="ChEBI" id="CHEBI:18420"/>
    </cofactor>
</comment>
<dbReference type="InterPro" id="IPR002586">
    <property type="entry name" value="CobQ/CobB/MinD/ParA_Nub-bd_dom"/>
</dbReference>
<keyword evidence="13" id="KW-1185">Reference proteome</keyword>
<dbReference type="InterPro" id="IPR011698">
    <property type="entry name" value="GATase_3"/>
</dbReference>
<evidence type="ECO:0000256" key="9">
    <source>
        <dbReference type="ARBA" id="ARBA00022962"/>
    </source>
</evidence>
<name>A0A221KJ60_VITFI</name>
<dbReference type="EMBL" id="CP022424">
    <property type="protein sequence ID" value="ASM79088.1"/>
    <property type="molecule type" value="Genomic_DNA"/>
</dbReference>
<evidence type="ECO:0000313" key="13">
    <source>
        <dbReference type="Proteomes" id="UP000199729"/>
    </source>
</evidence>
<evidence type="ECO:0000256" key="6">
    <source>
        <dbReference type="ARBA" id="ARBA00022741"/>
    </source>
</evidence>
<keyword evidence="6" id="KW-0547">Nucleotide-binding</keyword>
<evidence type="ECO:0000259" key="11">
    <source>
        <dbReference type="Pfam" id="PF07685"/>
    </source>
</evidence>
<evidence type="ECO:0000259" key="10">
    <source>
        <dbReference type="Pfam" id="PF01656"/>
    </source>
</evidence>
<dbReference type="InterPro" id="IPR027417">
    <property type="entry name" value="P-loop_NTPase"/>
</dbReference>
<dbReference type="PANTHER" id="PTHR43873:SF1">
    <property type="entry name" value="COBYRINATE A,C-DIAMIDE SYNTHASE"/>
    <property type="match status" value="1"/>
</dbReference>
<protein>
    <submittedName>
        <fullName evidence="12">Cobyrinic acid a,c-diamide synthase</fullName>
    </submittedName>
</protein>
<proteinExistence type="inferred from homology"/>
<keyword evidence="12" id="KW-0614">Plasmid</keyword>
<dbReference type="CDD" id="cd03130">
    <property type="entry name" value="GATase1_CobB"/>
    <property type="match status" value="1"/>
</dbReference>
<dbReference type="Pfam" id="PF01656">
    <property type="entry name" value="CbiA"/>
    <property type="match status" value="1"/>
</dbReference>
<keyword evidence="7" id="KW-0067">ATP-binding</keyword>
<dbReference type="GO" id="GO:0009236">
    <property type="term" value="P:cobalamin biosynthetic process"/>
    <property type="evidence" value="ECO:0007669"/>
    <property type="project" value="UniProtKB-KW"/>
</dbReference>
<dbReference type="PROSITE" id="PS51274">
    <property type="entry name" value="GATASE_COBBQ"/>
    <property type="match status" value="1"/>
</dbReference>
<evidence type="ECO:0000256" key="1">
    <source>
        <dbReference type="ARBA" id="ARBA00001946"/>
    </source>
</evidence>
<evidence type="ECO:0000256" key="4">
    <source>
        <dbReference type="ARBA" id="ARBA00022573"/>
    </source>
</evidence>
<feature type="domain" description="CobQ/CobB/MinD/ParA nucleotide binding" evidence="10">
    <location>
        <begin position="3"/>
        <end position="185"/>
    </location>
</feature>
<comment type="pathway">
    <text evidence="2">Cofactor biosynthesis; adenosylcobalamin biosynthesis.</text>
</comment>
<accession>A0A221KJ60</accession>
<dbReference type="Pfam" id="PF07685">
    <property type="entry name" value="GATase_3"/>
    <property type="match status" value="1"/>
</dbReference>
<dbReference type="NCBIfam" id="NF002204">
    <property type="entry name" value="PRK01077.1"/>
    <property type="match status" value="1"/>
</dbReference>
<evidence type="ECO:0000256" key="5">
    <source>
        <dbReference type="ARBA" id="ARBA00022598"/>
    </source>
</evidence>
<keyword evidence="8" id="KW-0460">Magnesium</keyword>
<evidence type="ECO:0000256" key="8">
    <source>
        <dbReference type="ARBA" id="ARBA00022842"/>
    </source>
</evidence>
<dbReference type="Proteomes" id="UP000199729">
    <property type="component" value="Plasmid pVF1"/>
</dbReference>
<geneLocation type="plasmid" evidence="13">
    <name>pvf1</name>
</geneLocation>
<dbReference type="InterPro" id="IPR004484">
    <property type="entry name" value="CbiA/CobB_synth"/>
</dbReference>
<dbReference type="GO" id="GO:0005524">
    <property type="term" value="F:ATP binding"/>
    <property type="evidence" value="ECO:0007669"/>
    <property type="project" value="UniProtKB-KW"/>
</dbReference>
<dbReference type="PANTHER" id="PTHR43873">
    <property type="entry name" value="COBYRINATE A,C-DIAMIDE SYNTHASE"/>
    <property type="match status" value="1"/>
</dbReference>
<evidence type="ECO:0000256" key="7">
    <source>
        <dbReference type="ARBA" id="ARBA00022840"/>
    </source>
</evidence>
<dbReference type="SUPFAM" id="SSF52317">
    <property type="entry name" value="Class I glutamine amidotransferase-like"/>
    <property type="match status" value="1"/>
</dbReference>
<dbReference type="SUPFAM" id="SSF52540">
    <property type="entry name" value="P-loop containing nucleoside triphosphate hydrolases"/>
    <property type="match status" value="1"/>
</dbReference>
<dbReference type="GO" id="GO:0042242">
    <property type="term" value="F:cobyrinic acid a,c-diamide synthase activity"/>
    <property type="evidence" value="ECO:0007669"/>
    <property type="project" value="InterPro"/>
</dbReference>
<evidence type="ECO:0000256" key="3">
    <source>
        <dbReference type="ARBA" id="ARBA00006205"/>
    </source>
</evidence>
<keyword evidence="4" id="KW-0169">Cobalamin biosynthesis</keyword>
<dbReference type="Gene3D" id="3.40.50.300">
    <property type="entry name" value="P-loop containing nucleotide triphosphate hydrolases"/>
    <property type="match status" value="2"/>
</dbReference>
<keyword evidence="9" id="KW-0315">Glutamine amidotransferase</keyword>
<organism evidence="12 13">
    <name type="scientific">Vitreoscilla filiformis</name>
    <dbReference type="NCBI Taxonomy" id="63"/>
    <lineage>
        <taxon>Bacteria</taxon>
        <taxon>Pseudomonadati</taxon>
        <taxon>Pseudomonadota</taxon>
        <taxon>Betaproteobacteria</taxon>
        <taxon>Neisseriales</taxon>
        <taxon>Neisseriaceae</taxon>
        <taxon>Vitreoscilla</taxon>
    </lineage>
</organism>
<evidence type="ECO:0000313" key="12">
    <source>
        <dbReference type="EMBL" id="ASM79088.1"/>
    </source>
</evidence>
<feature type="domain" description="CobB/CobQ-like glutamine amidotransferase" evidence="11">
    <location>
        <begin position="250"/>
        <end position="435"/>
    </location>
</feature>
<evidence type="ECO:0000256" key="2">
    <source>
        <dbReference type="ARBA" id="ARBA00004953"/>
    </source>
</evidence>
<keyword evidence="5" id="KW-0436">Ligase</keyword>
<dbReference type="KEGG" id="vff:VITFI_CDS3311"/>
<dbReference type="InterPro" id="IPR029062">
    <property type="entry name" value="Class_I_gatase-like"/>
</dbReference>
<sequence length="450" mass="47351">MLLIAGLASGQGKTTVVAALAAALRQRGRRVRVFKSGPDFIDPMVLERASGAPVFNLDDRMVGLAESRQRVAQAAAEADLVLIEGVMGLYDGPPSAADLARGLDVPVVVVIDAGSMAQTFGALVHGLAHYPGGREGDAPPLRLIGAIANRVGSAGHAQMLADSLLTPTDTPNAPQWLGHLPKSARTIPERHLGLASDAAAEIDQAISALAALVEDDLLARLQALPAWQPRAAWAEEAPPPPAPLLAGRCIAVARDAAFRFIYPANVDTLRALGAELVFFSPLADEPIPEAATALWLPGGYPELFAAELAQAPRWTASVRAFAQAGRPIWAECGGMMALADHLITVDGGRHPMAGVLPGEVRMQTRVAGLGVQTLARPAWGADVAPLRGHTFHYSVLETPVPPLTHAQRLRGGAGEALWQRGSLRCSYFHAYFASSPAVTAALFTLSENEF</sequence>